<dbReference type="AlphaFoldDB" id="A0A2P2P129"/>
<name>A0A2P2P129_RHIMU</name>
<accession>A0A2P2P129</accession>
<feature type="region of interest" description="Disordered" evidence="1">
    <location>
        <begin position="1"/>
        <end position="28"/>
    </location>
</feature>
<sequence>MAVTPPEIPMSYPNIKPPKAARIQQTTT</sequence>
<evidence type="ECO:0000313" key="2">
    <source>
        <dbReference type="EMBL" id="MBX48454.1"/>
    </source>
</evidence>
<dbReference type="EMBL" id="GGEC01067970">
    <property type="protein sequence ID" value="MBX48454.1"/>
    <property type="molecule type" value="Transcribed_RNA"/>
</dbReference>
<reference evidence="2" key="1">
    <citation type="submission" date="2018-02" db="EMBL/GenBank/DDBJ databases">
        <title>Rhizophora mucronata_Transcriptome.</title>
        <authorList>
            <person name="Meera S.P."/>
            <person name="Sreeshan A."/>
            <person name="Augustine A."/>
        </authorList>
    </citation>
    <scope>NUCLEOTIDE SEQUENCE</scope>
    <source>
        <tissue evidence="2">Leaf</tissue>
    </source>
</reference>
<proteinExistence type="predicted"/>
<evidence type="ECO:0000256" key="1">
    <source>
        <dbReference type="SAM" id="MobiDB-lite"/>
    </source>
</evidence>
<organism evidence="2">
    <name type="scientific">Rhizophora mucronata</name>
    <name type="common">Asiatic mangrove</name>
    <dbReference type="NCBI Taxonomy" id="61149"/>
    <lineage>
        <taxon>Eukaryota</taxon>
        <taxon>Viridiplantae</taxon>
        <taxon>Streptophyta</taxon>
        <taxon>Embryophyta</taxon>
        <taxon>Tracheophyta</taxon>
        <taxon>Spermatophyta</taxon>
        <taxon>Magnoliopsida</taxon>
        <taxon>eudicotyledons</taxon>
        <taxon>Gunneridae</taxon>
        <taxon>Pentapetalae</taxon>
        <taxon>rosids</taxon>
        <taxon>fabids</taxon>
        <taxon>Malpighiales</taxon>
        <taxon>Rhizophoraceae</taxon>
        <taxon>Rhizophora</taxon>
    </lineage>
</organism>
<protein>
    <submittedName>
        <fullName evidence="2">Uncharacterized protein</fullName>
    </submittedName>
</protein>